<dbReference type="Pfam" id="PF00628">
    <property type="entry name" value="PHD"/>
    <property type="match status" value="1"/>
</dbReference>
<keyword evidence="1" id="KW-0479">Metal-binding</keyword>
<dbReference type="SUPFAM" id="SSF57903">
    <property type="entry name" value="FYVE/PHD zinc finger"/>
    <property type="match status" value="1"/>
</dbReference>
<dbReference type="InterPro" id="IPR013083">
    <property type="entry name" value="Znf_RING/FYVE/PHD"/>
</dbReference>
<keyword evidence="7" id="KW-1185">Reference proteome</keyword>
<keyword evidence="2" id="KW-0863">Zinc-finger</keyword>
<comment type="caution">
    <text evidence="6">The sequence shown here is derived from an EMBL/GenBank/DDBJ whole genome shotgun (WGS) entry which is preliminary data.</text>
</comment>
<evidence type="ECO:0000256" key="4">
    <source>
        <dbReference type="SAM" id="Coils"/>
    </source>
</evidence>
<organism evidence="6 7">
    <name type="scientific">Periplaneta americana</name>
    <name type="common">American cockroach</name>
    <name type="synonym">Blatta americana</name>
    <dbReference type="NCBI Taxonomy" id="6978"/>
    <lineage>
        <taxon>Eukaryota</taxon>
        <taxon>Metazoa</taxon>
        <taxon>Ecdysozoa</taxon>
        <taxon>Arthropoda</taxon>
        <taxon>Hexapoda</taxon>
        <taxon>Insecta</taxon>
        <taxon>Pterygota</taxon>
        <taxon>Neoptera</taxon>
        <taxon>Polyneoptera</taxon>
        <taxon>Dictyoptera</taxon>
        <taxon>Blattodea</taxon>
        <taxon>Blattoidea</taxon>
        <taxon>Blattidae</taxon>
        <taxon>Blattinae</taxon>
        <taxon>Periplaneta</taxon>
    </lineage>
</organism>
<evidence type="ECO:0000313" key="6">
    <source>
        <dbReference type="EMBL" id="KAJ4433521.1"/>
    </source>
</evidence>
<dbReference type="SMART" id="SM00249">
    <property type="entry name" value="PHD"/>
    <property type="match status" value="1"/>
</dbReference>
<evidence type="ECO:0000259" key="5">
    <source>
        <dbReference type="SMART" id="SM00249"/>
    </source>
</evidence>
<evidence type="ECO:0000256" key="1">
    <source>
        <dbReference type="ARBA" id="ARBA00022723"/>
    </source>
</evidence>
<keyword evidence="4" id="KW-0175">Coiled coil</keyword>
<sequence length="167" mass="18843">MVDLCEGSNEPPGSLKAICRMGCELAVYRARIGTWARAVKWIPAASGQGNAEPTLSSFVILILAMLLVIGVELNPGPVESVKCGVCRNNLRTGLLCITCSTWFHFSCQKLKRDQHIEENWRCKECMRDIAVETTDTEIESLKKEVTELKEKLQQTEERLREMEAENR</sequence>
<dbReference type="Gene3D" id="3.30.40.10">
    <property type="entry name" value="Zinc/RING finger domain, C3HC4 (zinc finger)"/>
    <property type="match status" value="1"/>
</dbReference>
<evidence type="ECO:0000256" key="3">
    <source>
        <dbReference type="ARBA" id="ARBA00022833"/>
    </source>
</evidence>
<feature type="domain" description="Zinc finger PHD-type" evidence="5">
    <location>
        <begin position="82"/>
        <end position="126"/>
    </location>
</feature>
<dbReference type="InterPro" id="IPR019786">
    <property type="entry name" value="Zinc_finger_PHD-type_CS"/>
</dbReference>
<feature type="coiled-coil region" evidence="4">
    <location>
        <begin position="131"/>
        <end position="165"/>
    </location>
</feature>
<dbReference type="Proteomes" id="UP001148838">
    <property type="component" value="Unassembled WGS sequence"/>
</dbReference>
<keyword evidence="3" id="KW-0862">Zinc</keyword>
<dbReference type="InterPro" id="IPR011011">
    <property type="entry name" value="Znf_FYVE_PHD"/>
</dbReference>
<dbReference type="InterPro" id="IPR001965">
    <property type="entry name" value="Znf_PHD"/>
</dbReference>
<name>A0ABQ8SIJ8_PERAM</name>
<proteinExistence type="predicted"/>
<reference evidence="6 7" key="1">
    <citation type="journal article" date="2022" name="Allergy">
        <title>Genome assembly and annotation of Periplaneta americana reveal a comprehensive cockroach allergen profile.</title>
        <authorList>
            <person name="Wang L."/>
            <person name="Xiong Q."/>
            <person name="Saelim N."/>
            <person name="Wang L."/>
            <person name="Nong W."/>
            <person name="Wan A.T."/>
            <person name="Shi M."/>
            <person name="Liu X."/>
            <person name="Cao Q."/>
            <person name="Hui J.H.L."/>
            <person name="Sookrung N."/>
            <person name="Leung T.F."/>
            <person name="Tungtrongchitr A."/>
            <person name="Tsui S.K.W."/>
        </authorList>
    </citation>
    <scope>NUCLEOTIDE SEQUENCE [LARGE SCALE GENOMIC DNA]</scope>
    <source>
        <strain evidence="6">PWHHKU_190912</strain>
    </source>
</reference>
<dbReference type="PROSITE" id="PS01359">
    <property type="entry name" value="ZF_PHD_1"/>
    <property type="match status" value="1"/>
</dbReference>
<gene>
    <name evidence="6" type="ORF">ANN_15830</name>
</gene>
<protein>
    <recommendedName>
        <fullName evidence="5">Zinc finger PHD-type domain-containing protein</fullName>
    </recommendedName>
</protein>
<dbReference type="EMBL" id="JAJSOF020000027">
    <property type="protein sequence ID" value="KAJ4433521.1"/>
    <property type="molecule type" value="Genomic_DNA"/>
</dbReference>
<evidence type="ECO:0000313" key="7">
    <source>
        <dbReference type="Proteomes" id="UP001148838"/>
    </source>
</evidence>
<accession>A0ABQ8SIJ8</accession>
<dbReference type="InterPro" id="IPR019787">
    <property type="entry name" value="Znf_PHD-finger"/>
</dbReference>
<evidence type="ECO:0000256" key="2">
    <source>
        <dbReference type="ARBA" id="ARBA00022771"/>
    </source>
</evidence>